<dbReference type="Pfam" id="PF00534">
    <property type="entry name" value="Glycos_transf_1"/>
    <property type="match status" value="1"/>
</dbReference>
<gene>
    <name evidence="3" type="ORF">C7476_1336</name>
</gene>
<reference evidence="3 4" key="1">
    <citation type="submission" date="2018-07" db="EMBL/GenBank/DDBJ databases">
        <title>Genomic Encyclopedia of Type Strains, Phase III (KMG-III): the genomes of soil and plant-associated and newly described type strains.</title>
        <authorList>
            <person name="Whitman W."/>
        </authorList>
    </citation>
    <scope>NUCLEOTIDE SEQUENCE [LARGE SCALE GENOMIC DNA]</scope>
    <source>
        <strain evidence="3 4">31-25a</strain>
    </source>
</reference>
<dbReference type="Gene3D" id="3.40.50.2000">
    <property type="entry name" value="Glycogen Phosphorylase B"/>
    <property type="match status" value="1"/>
</dbReference>
<keyword evidence="4" id="KW-1185">Reference proteome</keyword>
<evidence type="ECO:0000259" key="2">
    <source>
        <dbReference type="Pfam" id="PF00534"/>
    </source>
</evidence>
<evidence type="ECO:0000313" key="4">
    <source>
        <dbReference type="Proteomes" id="UP000253324"/>
    </source>
</evidence>
<name>A0A368YCE3_9HYPH</name>
<dbReference type="SUPFAM" id="SSF53756">
    <property type="entry name" value="UDP-Glycosyltransferase/glycogen phosphorylase"/>
    <property type="match status" value="1"/>
</dbReference>
<evidence type="ECO:0000256" key="1">
    <source>
        <dbReference type="SAM" id="MobiDB-lite"/>
    </source>
</evidence>
<comment type="caution">
    <text evidence="3">The sequence shown here is derived from an EMBL/GenBank/DDBJ whole genome shotgun (WGS) entry which is preliminary data.</text>
</comment>
<feature type="region of interest" description="Disordered" evidence="1">
    <location>
        <begin position="1"/>
        <end position="25"/>
    </location>
</feature>
<dbReference type="PANTHER" id="PTHR12526">
    <property type="entry name" value="GLYCOSYLTRANSFERASE"/>
    <property type="match status" value="1"/>
</dbReference>
<dbReference type="EMBL" id="QPJM01000033">
    <property type="protein sequence ID" value="RCW77930.1"/>
    <property type="molecule type" value="Genomic_DNA"/>
</dbReference>
<dbReference type="CDD" id="cd03801">
    <property type="entry name" value="GT4_PimA-like"/>
    <property type="match status" value="1"/>
</dbReference>
<feature type="compositionally biased region" description="Polar residues" evidence="1">
    <location>
        <begin position="14"/>
        <end position="24"/>
    </location>
</feature>
<dbReference type="InterPro" id="IPR001296">
    <property type="entry name" value="Glyco_trans_1"/>
</dbReference>
<dbReference type="GO" id="GO:0016757">
    <property type="term" value="F:glycosyltransferase activity"/>
    <property type="evidence" value="ECO:0007669"/>
    <property type="project" value="InterPro"/>
</dbReference>
<protein>
    <submittedName>
        <fullName evidence="3">Glycosyltransferase involved in cell wall biosynthesis</fullName>
    </submittedName>
</protein>
<accession>A0A368YCE3</accession>
<keyword evidence="3" id="KW-0808">Transferase</keyword>
<dbReference type="Proteomes" id="UP000253324">
    <property type="component" value="Unassembled WGS sequence"/>
</dbReference>
<organism evidence="3 4">
    <name type="scientific">Phyllobacterium bourgognense</name>
    <dbReference type="NCBI Taxonomy" id="314236"/>
    <lineage>
        <taxon>Bacteria</taxon>
        <taxon>Pseudomonadati</taxon>
        <taxon>Pseudomonadota</taxon>
        <taxon>Alphaproteobacteria</taxon>
        <taxon>Hyphomicrobiales</taxon>
        <taxon>Phyllobacteriaceae</taxon>
        <taxon>Phyllobacterium</taxon>
    </lineage>
</organism>
<dbReference type="AlphaFoldDB" id="A0A368YCE3"/>
<evidence type="ECO:0000313" key="3">
    <source>
        <dbReference type="EMBL" id="RCW77930.1"/>
    </source>
</evidence>
<feature type="domain" description="Glycosyl transferase family 1" evidence="2">
    <location>
        <begin position="275"/>
        <end position="421"/>
    </location>
</feature>
<sequence>MMPTFVPNPDCSDQLGSAGSTVRSLSPGRYGKWPRNAVLYSSTIDRVVIIDDYSTARGGATALAVLSAKLFRGLDIAVTYICGDDGANTELAALGVSIVPLNSRDLVNAERAKAFVSGIHNVLAVRMIATWIRANDTPNTTYHVHGWSKILSPAIFKALVSVARRCVVHAHDFFTACPNGAFFDYQAQEICLRRPLGVSCIATACDKRNYSHKLWRVARGSNLVRLLRNQADFGKIVLLHEKMASFFLRAGYPAERLTTIRNPIAPLSTERVEAEANDEFVFIGRLDEEKGVEDAVAATRRAGAKLCVIGDGPLMERVAMSGDHVRTVGWQSQAEMGKTIRQASALLMPSRYPEPFGLVAIEAAGSGVPVIMSRGAFLAEEMESAGIALSCDTTNERAFADTLTTFRKMPKHDVRRMSERAFQLSPNFASTHEEWRDALLAQYHSLISTNVMPGPSDAVMKQGALS</sequence>
<proteinExistence type="predicted"/>